<dbReference type="PANTHER" id="PTHR30244:SF34">
    <property type="entry name" value="DTDP-4-AMINO-4,6-DIDEOXYGALACTOSE TRANSAMINASE"/>
    <property type="match status" value="1"/>
</dbReference>
<dbReference type="Proteomes" id="UP000640335">
    <property type="component" value="Unassembled WGS sequence"/>
</dbReference>
<dbReference type="RefSeq" id="WP_191750407.1">
    <property type="nucleotide sequence ID" value="NZ_JACSQZ010000039.1"/>
</dbReference>
<dbReference type="InterPro" id="IPR015421">
    <property type="entry name" value="PyrdxlP-dep_Trfase_major"/>
</dbReference>
<evidence type="ECO:0000313" key="2">
    <source>
        <dbReference type="EMBL" id="MBD7915650.1"/>
    </source>
</evidence>
<organism evidence="2 3">
    <name type="scientific">Clostridium gallinarum</name>
    <dbReference type="NCBI Taxonomy" id="2762246"/>
    <lineage>
        <taxon>Bacteria</taxon>
        <taxon>Bacillati</taxon>
        <taxon>Bacillota</taxon>
        <taxon>Clostridia</taxon>
        <taxon>Eubacteriales</taxon>
        <taxon>Clostridiaceae</taxon>
        <taxon>Clostridium</taxon>
    </lineage>
</organism>
<keyword evidence="1" id="KW-0663">Pyridoxal phosphate</keyword>
<dbReference type="InterPro" id="IPR015422">
    <property type="entry name" value="PyrdxlP-dep_Trfase_small"/>
</dbReference>
<keyword evidence="2" id="KW-0032">Aminotransferase</keyword>
<dbReference type="PANTHER" id="PTHR30244">
    <property type="entry name" value="TRANSAMINASE"/>
    <property type="match status" value="1"/>
</dbReference>
<dbReference type="Gene3D" id="3.40.640.10">
    <property type="entry name" value="Type I PLP-dependent aspartate aminotransferase-like (Major domain)"/>
    <property type="match status" value="1"/>
</dbReference>
<evidence type="ECO:0000313" key="3">
    <source>
        <dbReference type="Proteomes" id="UP000640335"/>
    </source>
</evidence>
<proteinExistence type="inferred from homology"/>
<dbReference type="EMBL" id="JACSQZ010000039">
    <property type="protein sequence ID" value="MBD7915650.1"/>
    <property type="molecule type" value="Genomic_DNA"/>
</dbReference>
<keyword evidence="3" id="KW-1185">Reference proteome</keyword>
<dbReference type="PIRSF" id="PIRSF000390">
    <property type="entry name" value="PLP_StrS"/>
    <property type="match status" value="1"/>
</dbReference>
<sequence>MIKLVNSFLTEHDKEKVNNFLEDYNNMDPIRELKNKIKQIFQINNCYPVNSGSSALHIALMAIGVKKNDEVICTTHTCVAILNAIKYVGANVILVDCKYDVNKMDYNIKLNDIKKKITSKTKALIIPHMFGVACEIEEIKNIGIPIIEDITLSVGARFSDSSLIGTKGDITVSSFHRTKVISADVGGIIWSNNQKYEKNICDILDYDGMYSLQYKQTYNYVMGDINAVLAASQIDQLEKFISIRRKNADILNMELRDIKYINIPDINKNNIYFRYIIEINNEMTSEYIVNEGIKKGIQFGRGVFPALHNVLGLDNSNFVNSERAQKKLLSIPVYPGLSKSDLIYICDTLKNILRS</sequence>
<dbReference type="InterPro" id="IPR015424">
    <property type="entry name" value="PyrdxlP-dep_Trfase"/>
</dbReference>
<accession>A0ABR8Q5E0</accession>
<evidence type="ECO:0000256" key="1">
    <source>
        <dbReference type="RuleBase" id="RU004508"/>
    </source>
</evidence>
<protein>
    <submittedName>
        <fullName evidence="2">DegT/DnrJ/EryC1/StrS family aminotransferase</fullName>
    </submittedName>
</protein>
<comment type="similarity">
    <text evidence="1">Belongs to the DegT/DnrJ/EryC1 family.</text>
</comment>
<dbReference type="InterPro" id="IPR000653">
    <property type="entry name" value="DegT/StrS_aminotransferase"/>
</dbReference>
<dbReference type="SUPFAM" id="SSF53383">
    <property type="entry name" value="PLP-dependent transferases"/>
    <property type="match status" value="1"/>
</dbReference>
<dbReference type="Gene3D" id="3.90.1150.10">
    <property type="entry name" value="Aspartate Aminotransferase, domain 1"/>
    <property type="match status" value="1"/>
</dbReference>
<comment type="caution">
    <text evidence="2">The sequence shown here is derived from an EMBL/GenBank/DDBJ whole genome shotgun (WGS) entry which is preliminary data.</text>
</comment>
<gene>
    <name evidence="2" type="ORF">H9660_10890</name>
</gene>
<dbReference type="Pfam" id="PF01041">
    <property type="entry name" value="DegT_DnrJ_EryC1"/>
    <property type="match status" value="1"/>
</dbReference>
<name>A0ABR8Q5E0_9CLOT</name>
<dbReference type="GO" id="GO:0008483">
    <property type="term" value="F:transaminase activity"/>
    <property type="evidence" value="ECO:0007669"/>
    <property type="project" value="UniProtKB-KW"/>
</dbReference>
<keyword evidence="2" id="KW-0808">Transferase</keyword>
<reference evidence="2 3" key="1">
    <citation type="submission" date="2020-08" db="EMBL/GenBank/DDBJ databases">
        <title>A Genomic Blueprint of the Chicken Gut Microbiome.</title>
        <authorList>
            <person name="Gilroy R."/>
            <person name="Ravi A."/>
            <person name="Getino M."/>
            <person name="Pursley I."/>
            <person name="Horton D.L."/>
            <person name="Alikhan N.-F."/>
            <person name="Baker D."/>
            <person name="Gharbi K."/>
            <person name="Hall N."/>
            <person name="Watson M."/>
            <person name="Adriaenssens E.M."/>
            <person name="Foster-Nyarko E."/>
            <person name="Jarju S."/>
            <person name="Secka A."/>
            <person name="Antonio M."/>
            <person name="Oren A."/>
            <person name="Chaudhuri R."/>
            <person name="La Ragione R.M."/>
            <person name="Hildebrand F."/>
            <person name="Pallen M.J."/>
        </authorList>
    </citation>
    <scope>NUCLEOTIDE SEQUENCE [LARGE SCALE GENOMIC DNA]</scope>
    <source>
        <strain evidence="2 3">Sa3CUN1</strain>
    </source>
</reference>